<protein>
    <submittedName>
        <fullName evidence="2">Uncharacterized protein</fullName>
    </submittedName>
</protein>
<proteinExistence type="predicted"/>
<organism evidence="2 3">
    <name type="scientific">Pterulicium gracile</name>
    <dbReference type="NCBI Taxonomy" id="1884261"/>
    <lineage>
        <taxon>Eukaryota</taxon>
        <taxon>Fungi</taxon>
        <taxon>Dikarya</taxon>
        <taxon>Basidiomycota</taxon>
        <taxon>Agaricomycotina</taxon>
        <taxon>Agaricomycetes</taxon>
        <taxon>Agaricomycetidae</taxon>
        <taxon>Agaricales</taxon>
        <taxon>Pleurotineae</taxon>
        <taxon>Pterulaceae</taxon>
        <taxon>Pterulicium</taxon>
    </lineage>
</organism>
<evidence type="ECO:0000256" key="1">
    <source>
        <dbReference type="SAM" id="MobiDB-lite"/>
    </source>
</evidence>
<name>A0A5C3QPH8_9AGAR</name>
<accession>A0A5C3QPH8</accession>
<reference evidence="2 3" key="1">
    <citation type="journal article" date="2019" name="Nat. Ecol. Evol.">
        <title>Megaphylogeny resolves global patterns of mushroom evolution.</title>
        <authorList>
            <person name="Varga T."/>
            <person name="Krizsan K."/>
            <person name="Foldi C."/>
            <person name="Dima B."/>
            <person name="Sanchez-Garcia M."/>
            <person name="Sanchez-Ramirez S."/>
            <person name="Szollosi G.J."/>
            <person name="Szarkandi J.G."/>
            <person name="Papp V."/>
            <person name="Albert L."/>
            <person name="Andreopoulos W."/>
            <person name="Angelini C."/>
            <person name="Antonin V."/>
            <person name="Barry K.W."/>
            <person name="Bougher N.L."/>
            <person name="Buchanan P."/>
            <person name="Buyck B."/>
            <person name="Bense V."/>
            <person name="Catcheside P."/>
            <person name="Chovatia M."/>
            <person name="Cooper J."/>
            <person name="Damon W."/>
            <person name="Desjardin D."/>
            <person name="Finy P."/>
            <person name="Geml J."/>
            <person name="Haridas S."/>
            <person name="Hughes K."/>
            <person name="Justo A."/>
            <person name="Karasinski D."/>
            <person name="Kautmanova I."/>
            <person name="Kiss B."/>
            <person name="Kocsube S."/>
            <person name="Kotiranta H."/>
            <person name="LaButti K.M."/>
            <person name="Lechner B.E."/>
            <person name="Liimatainen K."/>
            <person name="Lipzen A."/>
            <person name="Lukacs Z."/>
            <person name="Mihaltcheva S."/>
            <person name="Morgado L.N."/>
            <person name="Niskanen T."/>
            <person name="Noordeloos M.E."/>
            <person name="Ohm R.A."/>
            <person name="Ortiz-Santana B."/>
            <person name="Ovrebo C."/>
            <person name="Racz N."/>
            <person name="Riley R."/>
            <person name="Savchenko A."/>
            <person name="Shiryaev A."/>
            <person name="Soop K."/>
            <person name="Spirin V."/>
            <person name="Szebenyi C."/>
            <person name="Tomsovsky M."/>
            <person name="Tulloss R.E."/>
            <person name="Uehling J."/>
            <person name="Grigoriev I.V."/>
            <person name="Vagvolgyi C."/>
            <person name="Papp T."/>
            <person name="Martin F.M."/>
            <person name="Miettinen O."/>
            <person name="Hibbett D.S."/>
            <person name="Nagy L.G."/>
        </authorList>
    </citation>
    <scope>NUCLEOTIDE SEQUENCE [LARGE SCALE GENOMIC DNA]</scope>
    <source>
        <strain evidence="2 3">CBS 309.79</strain>
    </source>
</reference>
<evidence type="ECO:0000313" key="2">
    <source>
        <dbReference type="EMBL" id="TFL03885.1"/>
    </source>
</evidence>
<dbReference type="EMBL" id="ML178819">
    <property type="protein sequence ID" value="TFL03885.1"/>
    <property type="molecule type" value="Genomic_DNA"/>
</dbReference>
<dbReference type="Proteomes" id="UP000305067">
    <property type="component" value="Unassembled WGS sequence"/>
</dbReference>
<sequence length="367" mass="40294">MAVVLTAEGIPARAECTISLAPSLTCQWSKKCSARSLSVASTDSWIQKHVKLHCKNAGKNGRFTCYCYSTYSSSRELITHALLHLLPSFTLPCPFRVCGKFTFSSTAQLQLHFATTHLPADAISQRTLGLEVPASALFECWPASRLHPPTSLRVPPPPRPQTIIHRSQTSAASPAPLSTLPIPISIPCFGPFKRVTDTSDFSQPSTPPPRYPRRIRNHSSLLVSSHSRGLLSPTKPAKSSQARYLSPGSLPSTPPDELKKPKLIEDLEMVPWERMSLPDQEAAWKRLSIFQEMKVLMPAPNNTLTNQSQQAGSGARIVIHNDISQPPGVATGLQGDQPPKPPKSIHHDVFMLKIQKLIEDGVLAEEY</sequence>
<feature type="region of interest" description="Disordered" evidence="1">
    <location>
        <begin position="223"/>
        <end position="261"/>
    </location>
</feature>
<evidence type="ECO:0000313" key="3">
    <source>
        <dbReference type="Proteomes" id="UP000305067"/>
    </source>
</evidence>
<gene>
    <name evidence="2" type="ORF">BDV98DRAFT_654412</name>
</gene>
<keyword evidence="3" id="KW-1185">Reference proteome</keyword>
<dbReference type="AlphaFoldDB" id="A0A5C3QPH8"/>
<feature type="region of interest" description="Disordered" evidence="1">
    <location>
        <begin position="149"/>
        <end position="177"/>
    </location>
</feature>